<keyword evidence="2" id="KW-0813">Transport</keyword>
<keyword evidence="3" id="KW-0479">Metal-binding</keyword>
<reference evidence="8" key="1">
    <citation type="submission" date="2014-01" db="EMBL/GenBank/DDBJ databases">
        <authorList>
            <person name="Brown-Elliot B."/>
            <person name="Wallace R."/>
            <person name="Lenaerts A."/>
            <person name="Ordway D."/>
            <person name="DeGroote M.A."/>
            <person name="Parker T."/>
            <person name="Sizemore C."/>
            <person name="Tallon L.J."/>
            <person name="Sadzewicz L.K."/>
            <person name="Sengamalay N."/>
            <person name="Fraser C.M."/>
            <person name="Hine E."/>
            <person name="Shefchek K.A."/>
            <person name="Das S.P."/>
            <person name="Tettelin H."/>
        </authorList>
    </citation>
    <scope>NUCLEOTIDE SEQUENCE [LARGE SCALE GENOMIC DNA]</scope>
    <source>
        <strain evidence="8">4042</strain>
    </source>
</reference>
<dbReference type="Pfam" id="PF13459">
    <property type="entry name" value="Fer4_15"/>
    <property type="match status" value="1"/>
</dbReference>
<dbReference type="PATRIC" id="fig|1299334.3.peg.7396"/>
<dbReference type="InterPro" id="IPR051269">
    <property type="entry name" value="Fe-S_cluster_ET"/>
</dbReference>
<organism evidence="8">
    <name type="scientific">Mycobacterium xenopi 4042</name>
    <dbReference type="NCBI Taxonomy" id="1299334"/>
    <lineage>
        <taxon>Bacteria</taxon>
        <taxon>Bacillati</taxon>
        <taxon>Actinomycetota</taxon>
        <taxon>Actinomycetes</taxon>
        <taxon>Mycobacteriales</taxon>
        <taxon>Mycobacteriaceae</taxon>
        <taxon>Mycobacterium</taxon>
    </lineage>
</organism>
<dbReference type="PANTHER" id="PTHR36923:SF3">
    <property type="entry name" value="FERREDOXIN"/>
    <property type="match status" value="1"/>
</dbReference>
<gene>
    <name evidence="8" type="ORF">I553_5443</name>
</gene>
<evidence type="ECO:0000313" key="8">
    <source>
        <dbReference type="EMBL" id="EUA23438.1"/>
    </source>
</evidence>
<evidence type="ECO:0000256" key="4">
    <source>
        <dbReference type="ARBA" id="ARBA00022982"/>
    </source>
</evidence>
<evidence type="ECO:0000256" key="1">
    <source>
        <dbReference type="ARBA" id="ARBA00001927"/>
    </source>
</evidence>
<keyword evidence="5" id="KW-0408">Iron</keyword>
<dbReference type="GO" id="GO:0051538">
    <property type="term" value="F:3 iron, 4 sulfur cluster binding"/>
    <property type="evidence" value="ECO:0007669"/>
    <property type="project" value="UniProtKB-KW"/>
</dbReference>
<evidence type="ECO:0000256" key="2">
    <source>
        <dbReference type="ARBA" id="ARBA00022448"/>
    </source>
</evidence>
<keyword evidence="7" id="KW-0003">3Fe-4S</keyword>
<dbReference type="AlphaFoldDB" id="X7ZXH4"/>
<dbReference type="SUPFAM" id="SSF54862">
    <property type="entry name" value="4Fe-4S ferredoxins"/>
    <property type="match status" value="1"/>
</dbReference>
<keyword evidence="6" id="KW-0411">Iron-sulfur</keyword>
<protein>
    <recommendedName>
        <fullName evidence="9">Ferredoxin</fullName>
    </recommendedName>
</protein>
<name>X7ZXH4_MYCXE</name>
<evidence type="ECO:0000256" key="3">
    <source>
        <dbReference type="ARBA" id="ARBA00022723"/>
    </source>
</evidence>
<comment type="caution">
    <text evidence="8">The sequence shown here is derived from an EMBL/GenBank/DDBJ whole genome shotgun (WGS) entry which is preliminary data.</text>
</comment>
<dbReference type="EMBL" id="JAOB01000069">
    <property type="protein sequence ID" value="EUA23438.1"/>
    <property type="molecule type" value="Genomic_DNA"/>
</dbReference>
<dbReference type="PANTHER" id="PTHR36923">
    <property type="entry name" value="FERREDOXIN"/>
    <property type="match status" value="1"/>
</dbReference>
<evidence type="ECO:0008006" key="9">
    <source>
        <dbReference type="Google" id="ProtNLM"/>
    </source>
</evidence>
<accession>X7ZXH4</accession>
<evidence type="ECO:0000256" key="5">
    <source>
        <dbReference type="ARBA" id="ARBA00023004"/>
    </source>
</evidence>
<comment type="cofactor">
    <cofactor evidence="1">
        <name>[3Fe-4S] cluster</name>
        <dbReference type="ChEBI" id="CHEBI:21137"/>
    </cofactor>
</comment>
<proteinExistence type="predicted"/>
<dbReference type="GO" id="GO:0046872">
    <property type="term" value="F:metal ion binding"/>
    <property type="evidence" value="ECO:0007669"/>
    <property type="project" value="UniProtKB-KW"/>
</dbReference>
<keyword evidence="4" id="KW-0249">Electron transport</keyword>
<evidence type="ECO:0000256" key="7">
    <source>
        <dbReference type="ARBA" id="ARBA00023291"/>
    </source>
</evidence>
<dbReference type="Gene3D" id="3.30.70.20">
    <property type="match status" value="1"/>
</dbReference>
<sequence length="54" mass="5991">MDRDRCEGNAVCMGIAPDIFELDDEDYAVVKTDPIPPDREQLAEQAIAECPRAP</sequence>
<evidence type="ECO:0000256" key="6">
    <source>
        <dbReference type="ARBA" id="ARBA00023014"/>
    </source>
</evidence>